<name>A0ABP5HTT9_9ACTN</name>
<proteinExistence type="predicted"/>
<organism evidence="3 4">
    <name type="scientific">Streptomyces albiaxialis</name>
    <dbReference type="NCBI Taxonomy" id="329523"/>
    <lineage>
        <taxon>Bacteria</taxon>
        <taxon>Bacillati</taxon>
        <taxon>Actinomycetota</taxon>
        <taxon>Actinomycetes</taxon>
        <taxon>Kitasatosporales</taxon>
        <taxon>Streptomycetaceae</taxon>
        <taxon>Streptomyces</taxon>
    </lineage>
</organism>
<keyword evidence="4" id="KW-1185">Reference proteome</keyword>
<dbReference type="InterPro" id="IPR011991">
    <property type="entry name" value="ArsR-like_HTH"/>
</dbReference>
<comment type="caution">
    <text evidence="3">The sequence shown here is derived from an EMBL/GenBank/DDBJ whole genome shotgun (WGS) entry which is preliminary data.</text>
</comment>
<dbReference type="SUPFAM" id="SSF46785">
    <property type="entry name" value="Winged helix' DNA-binding domain"/>
    <property type="match status" value="1"/>
</dbReference>
<dbReference type="Proteomes" id="UP001500016">
    <property type="component" value="Unassembled WGS sequence"/>
</dbReference>
<evidence type="ECO:0000256" key="1">
    <source>
        <dbReference type="SAM" id="MobiDB-lite"/>
    </source>
</evidence>
<feature type="compositionally biased region" description="Low complexity" evidence="1">
    <location>
        <begin position="187"/>
        <end position="197"/>
    </location>
</feature>
<dbReference type="SMART" id="SM00418">
    <property type="entry name" value="HTH_ARSR"/>
    <property type="match status" value="1"/>
</dbReference>
<dbReference type="RefSeq" id="WP_344531158.1">
    <property type="nucleotide sequence ID" value="NZ_BAAAPE010000012.1"/>
</dbReference>
<dbReference type="Gene3D" id="1.10.10.10">
    <property type="entry name" value="Winged helix-like DNA-binding domain superfamily/Winged helix DNA-binding domain"/>
    <property type="match status" value="1"/>
</dbReference>
<dbReference type="CDD" id="cd00090">
    <property type="entry name" value="HTH_ARSR"/>
    <property type="match status" value="1"/>
</dbReference>
<dbReference type="InterPro" id="IPR036388">
    <property type="entry name" value="WH-like_DNA-bd_sf"/>
</dbReference>
<sequence>MTTANLLLHPVRLRILQALVGAGPLTTAQLRERLPDIPPATMYRHVAALAKAEVLEVVDERRVRGTVERSYRIRQDGALVGEEARTSMTREDHRQAFTAFSGALMGDFERYLSRDDAEPADDGLLYRQGSVWLTDEEFAELVEDLEKAVTSRARTTPGDGRKRHIVSLVVVPDGEGGADGADRADGADGASGSGSAE</sequence>
<evidence type="ECO:0000313" key="4">
    <source>
        <dbReference type="Proteomes" id="UP001500016"/>
    </source>
</evidence>
<protein>
    <submittedName>
        <fullName evidence="3">Helix-turn-helix domain-containing protein</fullName>
    </submittedName>
</protein>
<dbReference type="Gene3D" id="6.10.140.2180">
    <property type="match status" value="1"/>
</dbReference>
<accession>A0ABP5HTT9</accession>
<feature type="region of interest" description="Disordered" evidence="1">
    <location>
        <begin position="171"/>
        <end position="197"/>
    </location>
</feature>
<dbReference type="InterPro" id="IPR036390">
    <property type="entry name" value="WH_DNA-bd_sf"/>
</dbReference>
<gene>
    <name evidence="3" type="ORF">GCM10009801_46120</name>
</gene>
<evidence type="ECO:0000259" key="2">
    <source>
        <dbReference type="SMART" id="SM00418"/>
    </source>
</evidence>
<dbReference type="EMBL" id="BAAAPE010000012">
    <property type="protein sequence ID" value="GAA2084766.1"/>
    <property type="molecule type" value="Genomic_DNA"/>
</dbReference>
<dbReference type="Pfam" id="PF12840">
    <property type="entry name" value="HTH_20"/>
    <property type="match status" value="1"/>
</dbReference>
<evidence type="ECO:0000313" key="3">
    <source>
        <dbReference type="EMBL" id="GAA2084766.1"/>
    </source>
</evidence>
<reference evidence="4" key="1">
    <citation type="journal article" date="2019" name="Int. J. Syst. Evol. Microbiol.">
        <title>The Global Catalogue of Microorganisms (GCM) 10K type strain sequencing project: providing services to taxonomists for standard genome sequencing and annotation.</title>
        <authorList>
            <consortium name="The Broad Institute Genomics Platform"/>
            <consortium name="The Broad Institute Genome Sequencing Center for Infectious Disease"/>
            <person name="Wu L."/>
            <person name="Ma J."/>
        </authorList>
    </citation>
    <scope>NUCLEOTIDE SEQUENCE [LARGE SCALE GENOMIC DNA]</scope>
    <source>
        <strain evidence="4">JCM 15478</strain>
    </source>
</reference>
<dbReference type="InterPro" id="IPR001845">
    <property type="entry name" value="HTH_ArsR_DNA-bd_dom"/>
</dbReference>
<feature type="domain" description="HTH arsR-type" evidence="2">
    <location>
        <begin position="2"/>
        <end position="86"/>
    </location>
</feature>